<keyword evidence="1 4" id="KW-0238">DNA-binding</keyword>
<proteinExistence type="predicted"/>
<reference evidence="8" key="3">
    <citation type="journal article" date="2005" name="Eukaryot. Cell">
        <title>Sex-specific homeodomain proteins Sxi1alpha and Sxi2a coordinately regulate sexual development in Cryptococcus neoformans.</title>
        <authorList>
            <person name="Hull C.M."/>
            <person name="Boily M.J."/>
            <person name="Heitman J."/>
        </authorList>
    </citation>
    <scope>NUCLEOTIDE SEQUENCE</scope>
    <source>
        <strain evidence="8">JEC20</strain>
    </source>
</reference>
<protein>
    <submittedName>
        <fullName evidence="8">SXI2a</fullName>
    </submittedName>
</protein>
<keyword evidence="2 4" id="KW-0371">Homeobox</keyword>
<dbReference type="InterPro" id="IPR009057">
    <property type="entry name" value="Homeodomain-like_sf"/>
</dbReference>
<dbReference type="SUPFAM" id="SSF46689">
    <property type="entry name" value="Homeodomain-like"/>
    <property type="match status" value="1"/>
</dbReference>
<dbReference type="PROSITE" id="PS50071">
    <property type="entry name" value="HOMEOBOX_2"/>
    <property type="match status" value="1"/>
</dbReference>
<comment type="subcellular location">
    <subcellularLocation>
        <location evidence="4 5">Nucleus</location>
    </subcellularLocation>
</comment>
<feature type="domain" description="Homeobox" evidence="7">
    <location>
        <begin position="142"/>
        <end position="202"/>
    </location>
</feature>
<evidence type="ECO:0000256" key="1">
    <source>
        <dbReference type="ARBA" id="ARBA00023125"/>
    </source>
</evidence>
<evidence type="ECO:0000256" key="5">
    <source>
        <dbReference type="RuleBase" id="RU000682"/>
    </source>
</evidence>
<name>Q5NKK8_9TREE</name>
<reference evidence="8" key="1">
    <citation type="journal article" date="2002" name="Eukaryot. Cell">
        <title>Mating-type locus of Cryptococcus neoformans: a step in the evolution of sex chromosomes.</title>
        <authorList>
            <person name="Lengeler K.B."/>
            <person name="Fox D.S."/>
            <person name="Fraser J.A."/>
            <person name="Allen A."/>
            <person name="Forrester K."/>
            <person name="Dietrich F.S."/>
            <person name="Heitman J."/>
        </authorList>
    </citation>
    <scope>NUCLEOTIDE SEQUENCE</scope>
    <source>
        <strain evidence="8">JEC20</strain>
    </source>
</reference>
<dbReference type="AlphaFoldDB" id="Q5NKK8"/>
<organism evidence="8">
    <name type="scientific">Cryptococcus deneoformans</name>
    <dbReference type="NCBI Taxonomy" id="40410"/>
    <lineage>
        <taxon>Eukaryota</taxon>
        <taxon>Fungi</taxon>
        <taxon>Dikarya</taxon>
        <taxon>Basidiomycota</taxon>
        <taxon>Agaricomycotina</taxon>
        <taxon>Tremellomycetes</taxon>
        <taxon>Tremellales</taxon>
        <taxon>Cryptococcaceae</taxon>
        <taxon>Cryptococcus</taxon>
        <taxon>Cryptococcus neoformans species complex</taxon>
    </lineage>
</organism>
<keyword evidence="3 4" id="KW-0539">Nucleus</keyword>
<evidence type="ECO:0000256" key="3">
    <source>
        <dbReference type="ARBA" id="ARBA00023242"/>
    </source>
</evidence>
<dbReference type="GO" id="GO:0005634">
    <property type="term" value="C:nucleus"/>
    <property type="evidence" value="ECO:0007669"/>
    <property type="project" value="UniProtKB-SubCell"/>
</dbReference>
<sequence length="699" mass="75260">MGSNLDIDAMIATADRILSELSPKLSGCVMPLSLTGRRPSLDTQPIVGLLEEVQMVQLPSTIREAIEKAISNAVNILSSDTQSTFTATISKLVSQEGTGHLPDKDMEEQICVIFEKNFKQKLDKLVSSATAVIRKRYPPNGGSGTKRPSPFAPETLHVLESAYSRCTVLSAAESALIAEAASITPQQVRTWFQNKRNRGKKTRITSTVTQQVPHSRPRADLPNRVQQRSRSEVFHVPELPGCQPAPQTLPPPYQDRILKAFPRRAQRPATGAHNQHAAFTANSQEGNCFARSPSTFFSISSTDLLPPNGGFISPFDMHLATGQQQTQVNIAWEQDAINVPADVLISGAPAPVSFNFIPPTPLNTSFGSVTNHHDAHELQCETAHCVGDRYRVQEWETDIVGGVNFGELDLGLVNTDDLIEVLKESAALEGLTLAGSPQFIASHVTSPSEASVSDVSSNPVTVSPRCLPTKPLQGFDTDFFTVIDSLLSAPSISSPAQNCTQEHPALFNSMAKSSSGNLNAMYNQFESSSVYAHQGSAASYPSPLDVGITGSMPFPASCVSSAKDGTWSWLGQNIQNEGVEMQDAGQQQGESQSGEGQSEWSWISEVLAFDCSDLSVTHTTSSHTDVPFIPLTNNNTTCAAPSFSSGASISTAISALASVQDQTLSALQVPLQLKQPMQDNTYMHANHEGIERKYSPQGV</sequence>
<dbReference type="InterPro" id="IPR001356">
    <property type="entry name" value="HD"/>
</dbReference>
<accession>Q5NKK8</accession>
<dbReference type="Gene3D" id="1.10.10.60">
    <property type="entry name" value="Homeodomain-like"/>
    <property type="match status" value="1"/>
</dbReference>
<dbReference type="GO" id="GO:0000981">
    <property type="term" value="F:DNA-binding transcription factor activity, RNA polymerase II-specific"/>
    <property type="evidence" value="ECO:0007669"/>
    <property type="project" value="InterPro"/>
</dbReference>
<evidence type="ECO:0000256" key="4">
    <source>
        <dbReference type="PROSITE-ProRule" id="PRU00108"/>
    </source>
</evidence>
<feature type="compositionally biased region" description="Polar residues" evidence="6">
    <location>
        <begin position="204"/>
        <end position="213"/>
    </location>
</feature>
<dbReference type="PROSITE" id="PS00027">
    <property type="entry name" value="HOMEOBOX_1"/>
    <property type="match status" value="1"/>
</dbReference>
<dbReference type="SMART" id="SM00389">
    <property type="entry name" value="HOX"/>
    <property type="match status" value="1"/>
</dbReference>
<dbReference type="InterPro" id="IPR017970">
    <property type="entry name" value="Homeobox_CS"/>
</dbReference>
<reference evidence="8" key="2">
    <citation type="journal article" date="2004" name="PLoS Biol.">
        <title>Convergent evolution of chromosomal sex-determining regions in the animal and fungal kingdoms.</title>
        <authorList>
            <person name="Fraser J.A."/>
            <person name="Diezmann S."/>
            <person name="Subaran R.L."/>
            <person name="Allen A."/>
            <person name="Lengeler K.B."/>
            <person name="Dietrich F.S."/>
            <person name="Heitman J."/>
        </authorList>
    </citation>
    <scope>NUCLEOTIDE SEQUENCE</scope>
    <source>
        <strain evidence="8">JEC20</strain>
    </source>
</reference>
<feature type="region of interest" description="Disordered" evidence="6">
    <location>
        <begin position="195"/>
        <end position="219"/>
    </location>
</feature>
<evidence type="ECO:0000259" key="7">
    <source>
        <dbReference type="PROSITE" id="PS50071"/>
    </source>
</evidence>
<dbReference type="GO" id="GO:0003677">
    <property type="term" value="F:DNA binding"/>
    <property type="evidence" value="ECO:0007669"/>
    <property type="project" value="UniProtKB-UniRule"/>
</dbReference>
<dbReference type="Pfam" id="PF00046">
    <property type="entry name" value="Homeodomain"/>
    <property type="match status" value="1"/>
</dbReference>
<dbReference type="CDD" id="cd00086">
    <property type="entry name" value="homeodomain"/>
    <property type="match status" value="1"/>
</dbReference>
<dbReference type="EMBL" id="AF542530">
    <property type="protein sequence ID" value="AAV98474.1"/>
    <property type="molecule type" value="Genomic_DNA"/>
</dbReference>
<evidence type="ECO:0000256" key="6">
    <source>
        <dbReference type="SAM" id="MobiDB-lite"/>
    </source>
</evidence>
<evidence type="ECO:0000313" key="8">
    <source>
        <dbReference type="EMBL" id="AAV98474.1"/>
    </source>
</evidence>
<evidence type="ECO:0000256" key="2">
    <source>
        <dbReference type="ARBA" id="ARBA00023155"/>
    </source>
</evidence>
<feature type="DNA-binding region" description="Homeobox" evidence="4">
    <location>
        <begin position="144"/>
        <end position="203"/>
    </location>
</feature>